<feature type="transmembrane region" description="Helical" evidence="2">
    <location>
        <begin position="12"/>
        <end position="31"/>
    </location>
</feature>
<dbReference type="Proteomes" id="UP000199630">
    <property type="component" value="Unassembled WGS sequence"/>
</dbReference>
<dbReference type="AlphaFoldDB" id="A0A1I3X325"/>
<accession>A0A1I3X325</accession>
<keyword evidence="2" id="KW-1133">Transmembrane helix</keyword>
<keyword evidence="4" id="KW-1185">Reference proteome</keyword>
<organism evidence="3 4">
    <name type="scientific">Celeribacter neptunius</name>
    <dbReference type="NCBI Taxonomy" id="588602"/>
    <lineage>
        <taxon>Bacteria</taxon>
        <taxon>Pseudomonadati</taxon>
        <taxon>Pseudomonadota</taxon>
        <taxon>Alphaproteobacteria</taxon>
        <taxon>Rhodobacterales</taxon>
        <taxon>Roseobacteraceae</taxon>
        <taxon>Celeribacter</taxon>
    </lineage>
</organism>
<protein>
    <submittedName>
        <fullName evidence="3">Uncharacterized protein</fullName>
    </submittedName>
</protein>
<name>A0A1I3X325_9RHOB</name>
<gene>
    <name evidence="3" type="ORF">SAMN04487991_3961</name>
</gene>
<reference evidence="4" key="1">
    <citation type="submission" date="2016-10" db="EMBL/GenBank/DDBJ databases">
        <authorList>
            <person name="Varghese N."/>
            <person name="Submissions S."/>
        </authorList>
    </citation>
    <scope>NUCLEOTIDE SEQUENCE [LARGE SCALE GENOMIC DNA]</scope>
    <source>
        <strain evidence="4">DSM 26471</strain>
    </source>
</reference>
<keyword evidence="2" id="KW-0472">Membrane</keyword>
<sequence>MAEQKYKPNPLFLVLMLVGAALVVAPTLIGMPARPAMLLTFLGFALLLLNFILNMAALVRFKKSAKERMSPGGAQLPSLKSSPISP</sequence>
<evidence type="ECO:0000313" key="3">
    <source>
        <dbReference type="EMBL" id="SFK14202.1"/>
    </source>
</evidence>
<feature type="region of interest" description="Disordered" evidence="1">
    <location>
        <begin position="67"/>
        <end position="86"/>
    </location>
</feature>
<evidence type="ECO:0000256" key="1">
    <source>
        <dbReference type="SAM" id="MobiDB-lite"/>
    </source>
</evidence>
<dbReference type="RefSeq" id="WP_090062830.1">
    <property type="nucleotide sequence ID" value="NZ_FORH01000009.1"/>
</dbReference>
<feature type="transmembrane region" description="Helical" evidence="2">
    <location>
        <begin position="37"/>
        <end position="59"/>
    </location>
</feature>
<proteinExistence type="predicted"/>
<dbReference type="EMBL" id="FORH01000009">
    <property type="protein sequence ID" value="SFK14202.1"/>
    <property type="molecule type" value="Genomic_DNA"/>
</dbReference>
<evidence type="ECO:0000256" key="2">
    <source>
        <dbReference type="SAM" id="Phobius"/>
    </source>
</evidence>
<evidence type="ECO:0000313" key="4">
    <source>
        <dbReference type="Proteomes" id="UP000199630"/>
    </source>
</evidence>
<keyword evidence="2" id="KW-0812">Transmembrane</keyword>